<gene>
    <name evidence="1" type="ORF">L207DRAFT_522103</name>
</gene>
<reference evidence="1 2" key="1">
    <citation type="submission" date="2016-04" db="EMBL/GenBank/DDBJ databases">
        <title>A degradative enzymes factory behind the ericoid mycorrhizal symbiosis.</title>
        <authorList>
            <consortium name="DOE Joint Genome Institute"/>
            <person name="Martino E."/>
            <person name="Morin E."/>
            <person name="Grelet G."/>
            <person name="Kuo A."/>
            <person name="Kohler A."/>
            <person name="Daghino S."/>
            <person name="Barry K."/>
            <person name="Choi C."/>
            <person name="Cichocki N."/>
            <person name="Clum A."/>
            <person name="Copeland A."/>
            <person name="Hainaut M."/>
            <person name="Haridas S."/>
            <person name="Labutti K."/>
            <person name="Lindquist E."/>
            <person name="Lipzen A."/>
            <person name="Khouja H.-R."/>
            <person name="Murat C."/>
            <person name="Ohm R."/>
            <person name="Olson A."/>
            <person name="Spatafora J."/>
            <person name="Veneault-Fourrey C."/>
            <person name="Henrissat B."/>
            <person name="Grigoriev I."/>
            <person name="Martin F."/>
            <person name="Perotto S."/>
        </authorList>
    </citation>
    <scope>NUCLEOTIDE SEQUENCE [LARGE SCALE GENOMIC DNA]</scope>
    <source>
        <strain evidence="1 2">F</strain>
    </source>
</reference>
<evidence type="ECO:0000313" key="1">
    <source>
        <dbReference type="EMBL" id="PMD48766.1"/>
    </source>
</evidence>
<organism evidence="1 2">
    <name type="scientific">Hyaloscypha variabilis (strain UAMH 11265 / GT02V1 / F)</name>
    <name type="common">Meliniomyces variabilis</name>
    <dbReference type="NCBI Taxonomy" id="1149755"/>
    <lineage>
        <taxon>Eukaryota</taxon>
        <taxon>Fungi</taxon>
        <taxon>Dikarya</taxon>
        <taxon>Ascomycota</taxon>
        <taxon>Pezizomycotina</taxon>
        <taxon>Leotiomycetes</taxon>
        <taxon>Helotiales</taxon>
        <taxon>Hyaloscyphaceae</taxon>
        <taxon>Hyaloscypha</taxon>
        <taxon>Hyaloscypha variabilis</taxon>
    </lineage>
</organism>
<dbReference type="EMBL" id="KZ613937">
    <property type="protein sequence ID" value="PMD48766.1"/>
    <property type="molecule type" value="Genomic_DNA"/>
</dbReference>
<keyword evidence="2" id="KW-1185">Reference proteome</keyword>
<dbReference type="Proteomes" id="UP000235786">
    <property type="component" value="Unassembled WGS sequence"/>
</dbReference>
<dbReference type="AlphaFoldDB" id="A0A2J6SDC7"/>
<accession>A0A2J6SDC7</accession>
<name>A0A2J6SDC7_HYAVF</name>
<evidence type="ECO:0000313" key="2">
    <source>
        <dbReference type="Proteomes" id="UP000235786"/>
    </source>
</evidence>
<protein>
    <submittedName>
        <fullName evidence="1">Uncharacterized protein</fullName>
    </submittedName>
</protein>
<proteinExistence type="predicted"/>
<sequence length="293" mass="32658">MQGSQLSQCSIIRKFFLSATILQESAAAYGVLRVQGVRQLPIAALIRPLVNFDVEACAGDLIMKAAPGSGRGHKHRRCKGDLSQTSCSRPGAIAARGITTRVSLHAARPLGGRKRQVVVVAGHRAPLFVRAASVRIAVWKFGAVWDCGCGIAGWWSFDGIRDRGWYLFKYLALAGEKRRERCGWQDGVGFSRELRHAARMILKMLTLDRSWRRCERFCWCAEQEGKTRDGFAFKLGRAEFWMSGLKGRPAQPVHDLKVRLAVPAFLTRGGESSAWRLDAMTVGPADRRRECWS</sequence>